<protein>
    <submittedName>
        <fullName evidence="1">Uncharacterized protein</fullName>
    </submittedName>
</protein>
<gene>
    <name evidence="1" type="ORF">F4821DRAFT_243645</name>
</gene>
<accession>A0ACC0CUD8</accession>
<organism evidence="1 2">
    <name type="scientific">Hypoxylon rubiginosum</name>
    <dbReference type="NCBI Taxonomy" id="110542"/>
    <lineage>
        <taxon>Eukaryota</taxon>
        <taxon>Fungi</taxon>
        <taxon>Dikarya</taxon>
        <taxon>Ascomycota</taxon>
        <taxon>Pezizomycotina</taxon>
        <taxon>Sordariomycetes</taxon>
        <taxon>Xylariomycetidae</taxon>
        <taxon>Xylariales</taxon>
        <taxon>Hypoxylaceae</taxon>
        <taxon>Hypoxylon</taxon>
    </lineage>
</organism>
<proteinExistence type="predicted"/>
<keyword evidence="2" id="KW-1185">Reference proteome</keyword>
<reference evidence="1 2" key="1">
    <citation type="journal article" date="2022" name="New Phytol.">
        <title>Ecological generalism drives hyperdiversity of secondary metabolite gene clusters in xylarialean endophytes.</title>
        <authorList>
            <person name="Franco M.E.E."/>
            <person name="Wisecaver J.H."/>
            <person name="Arnold A.E."/>
            <person name="Ju Y.M."/>
            <person name="Slot J.C."/>
            <person name="Ahrendt S."/>
            <person name="Moore L.P."/>
            <person name="Eastman K.E."/>
            <person name="Scott K."/>
            <person name="Konkel Z."/>
            <person name="Mondo S.J."/>
            <person name="Kuo A."/>
            <person name="Hayes R.D."/>
            <person name="Haridas S."/>
            <person name="Andreopoulos B."/>
            <person name="Riley R."/>
            <person name="LaButti K."/>
            <person name="Pangilinan J."/>
            <person name="Lipzen A."/>
            <person name="Amirebrahimi M."/>
            <person name="Yan J."/>
            <person name="Adam C."/>
            <person name="Keymanesh K."/>
            <person name="Ng V."/>
            <person name="Louie K."/>
            <person name="Northen T."/>
            <person name="Drula E."/>
            <person name="Henrissat B."/>
            <person name="Hsieh H.M."/>
            <person name="Youens-Clark K."/>
            <person name="Lutzoni F."/>
            <person name="Miadlikowska J."/>
            <person name="Eastwood D.C."/>
            <person name="Hamelin R.C."/>
            <person name="Grigoriev I.V."/>
            <person name="U'Ren J.M."/>
        </authorList>
    </citation>
    <scope>NUCLEOTIDE SEQUENCE [LARGE SCALE GENOMIC DNA]</scope>
    <source>
        <strain evidence="1 2">ER1909</strain>
    </source>
</reference>
<dbReference type="EMBL" id="MU394343">
    <property type="protein sequence ID" value="KAI6084037.1"/>
    <property type="molecule type" value="Genomic_DNA"/>
</dbReference>
<evidence type="ECO:0000313" key="2">
    <source>
        <dbReference type="Proteomes" id="UP001497680"/>
    </source>
</evidence>
<comment type="caution">
    <text evidence="1">The sequence shown here is derived from an EMBL/GenBank/DDBJ whole genome shotgun (WGS) entry which is preliminary data.</text>
</comment>
<evidence type="ECO:0000313" key="1">
    <source>
        <dbReference type="EMBL" id="KAI6084037.1"/>
    </source>
</evidence>
<name>A0ACC0CUD8_9PEZI</name>
<dbReference type="Proteomes" id="UP001497680">
    <property type="component" value="Unassembled WGS sequence"/>
</dbReference>
<sequence length="254" mass="26842">MKGAAYLTSLLAVAMSGVFAAPSGEPAGHVTREVSPGDAPNGVAARAVADLPATGGSEDPKFLAERAVNIGTLYWDTTGQIKVVLVAGTTTALLQAFQTSNAYANLAKELWTAVLRSIMGNDSYGMRFVAMRARWRGYFTQGQAGNLLYGTVGYTVSMAGSPNAANNAQQVTNAIAQYYAERGQTVQIQQVQDAFSAGAAIPGRKRDLEARLEARQDAYCSDSVANPESYLSDINKYPPKRMDGVAPDCSVPSS</sequence>